<dbReference type="OrthoDB" id="3541280at2"/>
<evidence type="ECO:0008006" key="3">
    <source>
        <dbReference type="Google" id="ProtNLM"/>
    </source>
</evidence>
<gene>
    <name evidence="1" type="ORF">MOPEL_009_00570</name>
</gene>
<dbReference type="AlphaFoldDB" id="H5UNQ9"/>
<reference evidence="1 2" key="1">
    <citation type="submission" date="2012-02" db="EMBL/GenBank/DDBJ databases">
        <title>Whole genome shotgun sequence of Mobilicoccus pelagius NBRC 104925.</title>
        <authorList>
            <person name="Yoshida Y."/>
            <person name="Hosoyama A."/>
            <person name="Tsuchikane K."/>
            <person name="Katsumata H."/>
            <person name="Yamazaki S."/>
            <person name="Fujita N."/>
        </authorList>
    </citation>
    <scope>NUCLEOTIDE SEQUENCE [LARGE SCALE GENOMIC DNA]</scope>
    <source>
        <strain evidence="1 2">NBRC 104925</strain>
    </source>
</reference>
<name>H5UNQ9_9MICO</name>
<dbReference type="eggNOG" id="COG2879">
    <property type="taxonomic scope" value="Bacteria"/>
</dbReference>
<proteinExistence type="predicted"/>
<dbReference type="Proteomes" id="UP000004367">
    <property type="component" value="Unassembled WGS sequence"/>
</dbReference>
<protein>
    <recommendedName>
        <fullName evidence="3">DUF466 domain-containing protein</fullName>
    </recommendedName>
</protein>
<dbReference type="InterPro" id="IPR007423">
    <property type="entry name" value="Sel_put"/>
</dbReference>
<keyword evidence="2" id="KW-1185">Reference proteome</keyword>
<accession>H5UNQ9</accession>
<evidence type="ECO:0000313" key="2">
    <source>
        <dbReference type="Proteomes" id="UP000004367"/>
    </source>
</evidence>
<dbReference type="RefSeq" id="WP_009481265.1">
    <property type="nucleotide sequence ID" value="NZ_BAFE01000009.1"/>
</dbReference>
<dbReference type="Pfam" id="PF04328">
    <property type="entry name" value="Sel_put"/>
    <property type="match status" value="1"/>
</dbReference>
<organism evidence="1 2">
    <name type="scientific">Mobilicoccus pelagius NBRC 104925</name>
    <dbReference type="NCBI Taxonomy" id="1089455"/>
    <lineage>
        <taxon>Bacteria</taxon>
        <taxon>Bacillati</taxon>
        <taxon>Actinomycetota</taxon>
        <taxon>Actinomycetes</taxon>
        <taxon>Micrococcales</taxon>
        <taxon>Dermatophilaceae</taxon>
        <taxon>Mobilicoccus</taxon>
    </lineage>
</organism>
<dbReference type="EMBL" id="BAFE01000009">
    <property type="protein sequence ID" value="GAB47367.1"/>
    <property type="molecule type" value="Genomic_DNA"/>
</dbReference>
<evidence type="ECO:0000313" key="1">
    <source>
        <dbReference type="EMBL" id="GAB47367.1"/>
    </source>
</evidence>
<sequence>MAVIARVSHASASQACATGGRFGDGAAAPGLLDRARGAARTVRWFVRGVTRADRYDRYVAHLRRTHPDAPIPTEREFWREHYEEMERNPATRCC</sequence>
<comment type="caution">
    <text evidence="1">The sequence shown here is derived from an EMBL/GenBank/DDBJ whole genome shotgun (WGS) entry which is preliminary data.</text>
</comment>
<dbReference type="STRING" id="1089455.MOPEL_009_00570"/>